<dbReference type="Proteomes" id="UP000679307">
    <property type="component" value="Chromosome"/>
</dbReference>
<accession>A0ABX8ENH2</accession>
<reference evidence="1 2" key="1">
    <citation type="submission" date="2021-05" db="EMBL/GenBank/DDBJ databases">
        <title>Complete genome of Nocardioides aquaticus KCTC 9944T isolated from meromictic and hypersaline Ekho Lake, Antarctica.</title>
        <authorList>
            <person name="Hwang K."/>
            <person name="Kim K.M."/>
            <person name="Choe H."/>
        </authorList>
    </citation>
    <scope>NUCLEOTIDE SEQUENCE [LARGE SCALE GENOMIC DNA]</scope>
    <source>
        <strain evidence="1 2">KCTC 9944</strain>
    </source>
</reference>
<evidence type="ECO:0000313" key="1">
    <source>
        <dbReference type="EMBL" id="QVT81475.1"/>
    </source>
</evidence>
<keyword evidence="2" id="KW-1185">Reference proteome</keyword>
<dbReference type="EMBL" id="CP075371">
    <property type="protein sequence ID" value="QVT81475.1"/>
    <property type="molecule type" value="Genomic_DNA"/>
</dbReference>
<name>A0ABX8ENH2_9ACTN</name>
<gene>
    <name evidence="1" type="ORF">ENKNEFLB_03885</name>
</gene>
<evidence type="ECO:0000313" key="2">
    <source>
        <dbReference type="Proteomes" id="UP000679307"/>
    </source>
</evidence>
<dbReference type="RefSeq" id="WP_214056847.1">
    <property type="nucleotide sequence ID" value="NZ_BAAAHS010000011.1"/>
</dbReference>
<sequence>MRVEQQEQVWLLAPLARAALIMAAQRRTTATFSEVAVCVGLYDEVRRDLMHYVLLLVEHICREADEPTLTALVVHPGDGRPGYGTSDQYPDWHIEVYACFDWWVQPLSTALPVSGRAA</sequence>
<organism evidence="1 2">
    <name type="scientific">Nocardioides aquaticus</name>
    <dbReference type="NCBI Taxonomy" id="160826"/>
    <lineage>
        <taxon>Bacteria</taxon>
        <taxon>Bacillati</taxon>
        <taxon>Actinomycetota</taxon>
        <taxon>Actinomycetes</taxon>
        <taxon>Propionibacteriales</taxon>
        <taxon>Nocardioidaceae</taxon>
        <taxon>Nocardioides</taxon>
    </lineage>
</organism>
<protein>
    <submittedName>
        <fullName evidence="1">Uncharacterized protein</fullName>
    </submittedName>
</protein>
<proteinExistence type="predicted"/>